<organism evidence="12 13">
    <name type="scientific">Clostridium cadaveris</name>
    <dbReference type="NCBI Taxonomy" id="1529"/>
    <lineage>
        <taxon>Bacteria</taxon>
        <taxon>Bacillati</taxon>
        <taxon>Bacillota</taxon>
        <taxon>Clostridia</taxon>
        <taxon>Eubacteriales</taxon>
        <taxon>Clostridiaceae</taxon>
        <taxon>Clostridium</taxon>
    </lineage>
</organism>
<dbReference type="InterPro" id="IPR018076">
    <property type="entry name" value="T2SS_GspF_dom"/>
</dbReference>
<evidence type="ECO:0000256" key="1">
    <source>
        <dbReference type="ARBA" id="ARBA00004429"/>
    </source>
</evidence>
<name>A0A1I2LEK8_9CLOT</name>
<dbReference type="PANTHER" id="PTHR30012:SF0">
    <property type="entry name" value="TYPE II SECRETION SYSTEM PROTEIN F-RELATED"/>
    <property type="match status" value="1"/>
</dbReference>
<dbReference type="RefSeq" id="WP_027637589.1">
    <property type="nucleotide sequence ID" value="NZ_BAAACD010000005.1"/>
</dbReference>
<dbReference type="GO" id="GO:0009306">
    <property type="term" value="P:protein secretion"/>
    <property type="evidence" value="ECO:0007669"/>
    <property type="project" value="InterPro"/>
</dbReference>
<evidence type="ECO:0000256" key="2">
    <source>
        <dbReference type="ARBA" id="ARBA00005745"/>
    </source>
</evidence>
<evidence type="ECO:0000313" key="12">
    <source>
        <dbReference type="EMBL" id="SFF75516.1"/>
    </source>
</evidence>
<comment type="subcellular location">
    <subcellularLocation>
        <location evidence="1">Cell inner membrane</location>
        <topology evidence="1">Multi-pass membrane protein</topology>
    </subcellularLocation>
    <subcellularLocation>
        <location evidence="9">Cell membrane</location>
        <topology evidence="9">Multi-pass membrane protein</topology>
    </subcellularLocation>
</comment>
<dbReference type="eggNOG" id="COG1459">
    <property type="taxonomic scope" value="Bacteria"/>
</dbReference>
<keyword evidence="7 10" id="KW-1133">Transmembrane helix</keyword>
<dbReference type="InterPro" id="IPR001992">
    <property type="entry name" value="T2SS_GspF/T4SS_PilC_CS"/>
</dbReference>
<keyword evidence="3 9" id="KW-0813">Transport</keyword>
<feature type="domain" description="Type II secretion system protein GspF" evidence="11">
    <location>
        <begin position="68"/>
        <end position="191"/>
    </location>
</feature>
<accession>A0A1I2LEK8</accession>
<keyword evidence="6 9" id="KW-0812">Transmembrane</keyword>
<dbReference type="PANTHER" id="PTHR30012">
    <property type="entry name" value="GENERAL SECRETION PATHWAY PROTEIN"/>
    <property type="match status" value="1"/>
</dbReference>
<dbReference type="PROSITE" id="PS00874">
    <property type="entry name" value="T2SP_F"/>
    <property type="match status" value="1"/>
</dbReference>
<dbReference type="PRINTS" id="PR00812">
    <property type="entry name" value="BCTERIALGSPF"/>
</dbReference>
<dbReference type="AlphaFoldDB" id="A0A1I2LEK8"/>
<dbReference type="FunFam" id="1.20.81.30:FF:000001">
    <property type="entry name" value="Type II secretion system protein F"/>
    <property type="match status" value="1"/>
</dbReference>
<dbReference type="STRING" id="1529.SAMN04487885_10959"/>
<evidence type="ECO:0000313" key="13">
    <source>
        <dbReference type="Proteomes" id="UP000182135"/>
    </source>
</evidence>
<keyword evidence="4" id="KW-1003">Cell membrane</keyword>
<evidence type="ECO:0000259" key="11">
    <source>
        <dbReference type="Pfam" id="PF00482"/>
    </source>
</evidence>
<dbReference type="InterPro" id="IPR003004">
    <property type="entry name" value="GspF/PilC"/>
</dbReference>
<dbReference type="Pfam" id="PF00482">
    <property type="entry name" value="T2SSF"/>
    <property type="match status" value="2"/>
</dbReference>
<evidence type="ECO:0000256" key="8">
    <source>
        <dbReference type="ARBA" id="ARBA00023136"/>
    </source>
</evidence>
<evidence type="ECO:0000256" key="5">
    <source>
        <dbReference type="ARBA" id="ARBA00022519"/>
    </source>
</evidence>
<feature type="transmembrane region" description="Helical" evidence="10">
    <location>
        <begin position="374"/>
        <end position="398"/>
    </location>
</feature>
<evidence type="ECO:0000256" key="10">
    <source>
        <dbReference type="SAM" id="Phobius"/>
    </source>
</evidence>
<keyword evidence="8 10" id="KW-0472">Membrane</keyword>
<evidence type="ECO:0000256" key="4">
    <source>
        <dbReference type="ARBA" id="ARBA00022475"/>
    </source>
</evidence>
<protein>
    <submittedName>
        <fullName evidence="12">Type II secretion system protein F (GspF)</fullName>
    </submittedName>
</protein>
<reference evidence="12 13" key="1">
    <citation type="submission" date="2016-10" db="EMBL/GenBank/DDBJ databases">
        <authorList>
            <person name="de Groot N.N."/>
        </authorList>
    </citation>
    <scope>NUCLEOTIDE SEQUENCE [LARGE SCALE GENOMIC DNA]</scope>
    <source>
        <strain evidence="12 13">NLAE-zl-G419</strain>
    </source>
</reference>
<keyword evidence="13" id="KW-1185">Reference proteome</keyword>
<feature type="transmembrane region" description="Helical" evidence="10">
    <location>
        <begin position="217"/>
        <end position="240"/>
    </location>
</feature>
<feature type="domain" description="Type II secretion system protein GspF" evidence="11">
    <location>
        <begin position="271"/>
        <end position="393"/>
    </location>
</feature>
<dbReference type="OrthoDB" id="9805682at2"/>
<dbReference type="GO" id="GO:0005886">
    <property type="term" value="C:plasma membrane"/>
    <property type="evidence" value="ECO:0007669"/>
    <property type="project" value="UniProtKB-SubCell"/>
</dbReference>
<evidence type="ECO:0000256" key="6">
    <source>
        <dbReference type="ARBA" id="ARBA00022692"/>
    </source>
</evidence>
<evidence type="ECO:0000256" key="3">
    <source>
        <dbReference type="ARBA" id="ARBA00022448"/>
    </source>
</evidence>
<keyword evidence="5" id="KW-0997">Cell inner membrane</keyword>
<gene>
    <name evidence="12" type="ORF">SAMN04487885_10959</name>
</gene>
<dbReference type="Proteomes" id="UP000182135">
    <property type="component" value="Unassembled WGS sequence"/>
</dbReference>
<evidence type="ECO:0000256" key="9">
    <source>
        <dbReference type="RuleBase" id="RU003923"/>
    </source>
</evidence>
<sequence>MATYRYKVVNEKGEKLEGIYEASSRDEVMQMISTNNYYPIKIEEQKSKNNLFTIRVEKKIGMKDLAIFCRQFYTMFNAGLSINNCLKVLEHQINHKVLKKALADIEDRVKKGQTMAEAMGSLDDIFPQLLINMIASGEESGNLDIVMLRMANYYEKESKNESKIKNAMIYPIVLSVVALLIMIILITFVVPTFVSLFDSSEMELPLLTKFILGTSRFIGSYWYLILLLIVAAVWSISTYLGTPKGKVNMDNLKLKLPIVKGLNQKIIVSRFTSTLSTLLASGISIIQSLEIVSVIVGNKIAESDILNIRERMLRGESLGTLIQQSSIFPMMLASMVSIGEESGKLEEILSKTTDFYNNELENEIQKAITLIEPLLIVVMGLIIGIMVLAIVIPMVTMYNIV</sequence>
<dbReference type="Gene3D" id="1.20.81.30">
    <property type="entry name" value="Type II secretion system (T2SS), domain F"/>
    <property type="match status" value="2"/>
</dbReference>
<feature type="transmembrane region" description="Helical" evidence="10">
    <location>
        <begin position="169"/>
        <end position="197"/>
    </location>
</feature>
<proteinExistence type="inferred from homology"/>
<comment type="similarity">
    <text evidence="2 9">Belongs to the GSP F family.</text>
</comment>
<dbReference type="InterPro" id="IPR042094">
    <property type="entry name" value="T2SS_GspF_sf"/>
</dbReference>
<evidence type="ECO:0000256" key="7">
    <source>
        <dbReference type="ARBA" id="ARBA00022989"/>
    </source>
</evidence>
<dbReference type="EMBL" id="FOOE01000009">
    <property type="protein sequence ID" value="SFF75516.1"/>
    <property type="molecule type" value="Genomic_DNA"/>
</dbReference>